<evidence type="ECO:0000256" key="5">
    <source>
        <dbReference type="ARBA" id="ARBA00022517"/>
    </source>
</evidence>
<dbReference type="PANTHER" id="PTHR23236:SF25">
    <property type="entry name" value="RNA-BINDING PROTEIN 34"/>
    <property type="match status" value="1"/>
</dbReference>
<evidence type="ECO:0000256" key="2">
    <source>
        <dbReference type="ARBA" id="ARBA00004604"/>
    </source>
</evidence>
<evidence type="ECO:0000313" key="12">
    <source>
        <dbReference type="EMBL" id="KAF2147772.1"/>
    </source>
</evidence>
<dbReference type="EMBL" id="ML996095">
    <property type="protein sequence ID" value="KAF2147772.1"/>
    <property type="molecule type" value="Genomic_DNA"/>
</dbReference>
<dbReference type="GO" id="GO:0019843">
    <property type="term" value="F:rRNA binding"/>
    <property type="evidence" value="ECO:0007669"/>
    <property type="project" value="TreeGrafter"/>
</dbReference>
<sequence length="481" mass="52404">EQSESAAEEEVDDEELSELASGEDNGLDMEDEESAASKASVEPEPVAEPAKRRRKKTDEHDDLEAKYLKKLSKDVAKSEKAAKKANGVDVSDDEQTAEPQVVDSDHESAGEGAVDNDAMEVDSDAELLSPPPVHETLAPESNEEFEKAQRTVFLGNVSTTAITSKSALKTLNNHLTSFFSTLPAASSTDPPRALSSLRFRSTPFASAIPKRAAFARKEVMDATTHSTNAYAVYSTPSLAREACKRLNGSTVLDRHLRVDSVAHPAKVDHKRCIFVGNLGFVDDESLIDAANAESGREQRKGKKVPSDVEEGLWRTFALCGQVESVRVVRDPKTRVGKGFAYVQFTDENAVEAALLNNDKKFPPMLPRKLRVVRAKPVKRNQQAQRRERDAKAEGKRRGGYVKKLTPQEQSQMGRAAKLLGKNAAGQMRRSGGGLKAPESFVFEGHRARSGAKPGLKMKKGSGKKAKPTKNSGKRAAAWKAK</sequence>
<dbReference type="Pfam" id="PF00076">
    <property type="entry name" value="RRM_1"/>
    <property type="match status" value="1"/>
</dbReference>
<dbReference type="PANTHER" id="PTHR23236">
    <property type="entry name" value="EUKARYOTIC TRANSLATION INITIATION FACTOR 4B/4H"/>
    <property type="match status" value="1"/>
</dbReference>
<evidence type="ECO:0000256" key="6">
    <source>
        <dbReference type="ARBA" id="ARBA00022552"/>
    </source>
</evidence>
<keyword evidence="8" id="KW-0539">Nucleus</keyword>
<keyword evidence="13" id="KW-1185">Reference proteome</keyword>
<protein>
    <recommendedName>
        <fullName evidence="4">Nucleolar protein 12</fullName>
    </recommendedName>
</protein>
<feature type="domain" description="RRM" evidence="11">
    <location>
        <begin position="271"/>
        <end position="376"/>
    </location>
</feature>
<dbReference type="SMART" id="SM00360">
    <property type="entry name" value="RRM"/>
    <property type="match status" value="2"/>
</dbReference>
<dbReference type="SUPFAM" id="SSF54928">
    <property type="entry name" value="RNA-binding domain, RBD"/>
    <property type="match status" value="2"/>
</dbReference>
<comment type="caution">
    <text evidence="12">The sequence shown here is derived from an EMBL/GenBank/DDBJ whole genome shotgun (WGS) entry which is preliminary data.</text>
</comment>
<dbReference type="GO" id="GO:0000463">
    <property type="term" value="P:maturation of LSU-rRNA from tricistronic rRNA transcript (SSU-rRNA, 5.8S rRNA, LSU-rRNA)"/>
    <property type="evidence" value="ECO:0007669"/>
    <property type="project" value="TreeGrafter"/>
</dbReference>
<evidence type="ECO:0000259" key="11">
    <source>
        <dbReference type="PROSITE" id="PS50102"/>
    </source>
</evidence>
<dbReference type="CDD" id="cd12670">
    <property type="entry name" value="RRM2_Nop12p_like"/>
    <property type="match status" value="1"/>
</dbReference>
<dbReference type="InterPro" id="IPR000504">
    <property type="entry name" value="RRM_dom"/>
</dbReference>
<dbReference type="AlphaFoldDB" id="A0A9P4IPL6"/>
<feature type="region of interest" description="Disordered" evidence="10">
    <location>
        <begin position="422"/>
        <end position="481"/>
    </location>
</feature>
<dbReference type="OrthoDB" id="442677at2759"/>
<dbReference type="InterPro" id="IPR047189">
    <property type="entry name" value="RRM2_Nop12p-like"/>
</dbReference>
<evidence type="ECO:0000256" key="4">
    <source>
        <dbReference type="ARBA" id="ARBA00015520"/>
    </source>
</evidence>
<keyword evidence="6" id="KW-0698">rRNA processing</keyword>
<proteinExistence type="inferred from homology"/>
<comment type="function">
    <text evidence="1">Involved in pre-25S rRNA processing.</text>
</comment>
<feature type="non-terminal residue" evidence="12">
    <location>
        <position position="1"/>
    </location>
</feature>
<dbReference type="InterPro" id="IPR035979">
    <property type="entry name" value="RBD_domain_sf"/>
</dbReference>
<keyword evidence="5" id="KW-0690">Ribosome biogenesis</keyword>
<name>A0A9P4IPL6_9PEZI</name>
<feature type="non-terminal residue" evidence="12">
    <location>
        <position position="481"/>
    </location>
</feature>
<evidence type="ECO:0000256" key="7">
    <source>
        <dbReference type="ARBA" id="ARBA00022884"/>
    </source>
</evidence>
<dbReference type="GO" id="GO:0005730">
    <property type="term" value="C:nucleolus"/>
    <property type="evidence" value="ECO:0007669"/>
    <property type="project" value="UniProtKB-SubCell"/>
</dbReference>
<evidence type="ECO:0000256" key="9">
    <source>
        <dbReference type="PROSITE-ProRule" id="PRU00176"/>
    </source>
</evidence>
<reference evidence="12" key="1">
    <citation type="journal article" date="2020" name="Stud. Mycol.">
        <title>101 Dothideomycetes genomes: a test case for predicting lifestyles and emergence of pathogens.</title>
        <authorList>
            <person name="Haridas S."/>
            <person name="Albert R."/>
            <person name="Binder M."/>
            <person name="Bloem J."/>
            <person name="Labutti K."/>
            <person name="Salamov A."/>
            <person name="Andreopoulos B."/>
            <person name="Baker S."/>
            <person name="Barry K."/>
            <person name="Bills G."/>
            <person name="Bluhm B."/>
            <person name="Cannon C."/>
            <person name="Castanera R."/>
            <person name="Culley D."/>
            <person name="Daum C."/>
            <person name="Ezra D."/>
            <person name="Gonzalez J."/>
            <person name="Henrissat B."/>
            <person name="Kuo A."/>
            <person name="Liang C."/>
            <person name="Lipzen A."/>
            <person name="Lutzoni F."/>
            <person name="Magnuson J."/>
            <person name="Mondo S."/>
            <person name="Nolan M."/>
            <person name="Ohm R."/>
            <person name="Pangilinan J."/>
            <person name="Park H.-J."/>
            <person name="Ramirez L."/>
            <person name="Alfaro M."/>
            <person name="Sun H."/>
            <person name="Tritt A."/>
            <person name="Yoshinaga Y."/>
            <person name="Zwiers L.-H."/>
            <person name="Turgeon B."/>
            <person name="Goodwin S."/>
            <person name="Spatafora J."/>
            <person name="Crous P."/>
            <person name="Grigoriev I."/>
        </authorList>
    </citation>
    <scope>NUCLEOTIDE SEQUENCE</scope>
    <source>
        <strain evidence="12">CBS 260.36</strain>
    </source>
</reference>
<dbReference type="PROSITE" id="PS50102">
    <property type="entry name" value="RRM"/>
    <property type="match status" value="1"/>
</dbReference>
<feature type="compositionally biased region" description="Basic and acidic residues" evidence="10">
    <location>
        <begin position="384"/>
        <end position="396"/>
    </location>
</feature>
<evidence type="ECO:0000256" key="10">
    <source>
        <dbReference type="SAM" id="MobiDB-lite"/>
    </source>
</evidence>
<feature type="region of interest" description="Disordered" evidence="10">
    <location>
        <begin position="376"/>
        <end position="402"/>
    </location>
</feature>
<gene>
    <name evidence="12" type="ORF">K461DRAFT_210476</name>
</gene>
<evidence type="ECO:0000313" key="13">
    <source>
        <dbReference type="Proteomes" id="UP000799439"/>
    </source>
</evidence>
<comment type="subcellular location">
    <subcellularLocation>
        <location evidence="2">Nucleus</location>
        <location evidence="2">Nucleolus</location>
    </subcellularLocation>
</comment>
<feature type="region of interest" description="Disordered" evidence="10">
    <location>
        <begin position="1"/>
        <end position="116"/>
    </location>
</feature>
<organism evidence="12 13">
    <name type="scientific">Myriangium duriaei CBS 260.36</name>
    <dbReference type="NCBI Taxonomy" id="1168546"/>
    <lineage>
        <taxon>Eukaryota</taxon>
        <taxon>Fungi</taxon>
        <taxon>Dikarya</taxon>
        <taxon>Ascomycota</taxon>
        <taxon>Pezizomycotina</taxon>
        <taxon>Dothideomycetes</taxon>
        <taxon>Dothideomycetidae</taxon>
        <taxon>Myriangiales</taxon>
        <taxon>Myriangiaceae</taxon>
        <taxon>Myriangium</taxon>
    </lineage>
</organism>
<dbReference type="Gene3D" id="3.30.70.330">
    <property type="match status" value="2"/>
</dbReference>
<evidence type="ECO:0000256" key="8">
    <source>
        <dbReference type="ARBA" id="ARBA00023242"/>
    </source>
</evidence>
<feature type="compositionally biased region" description="Acidic residues" evidence="10">
    <location>
        <begin position="25"/>
        <end position="34"/>
    </location>
</feature>
<comment type="similarity">
    <text evidence="3">Belongs to the RRM RBM34 family.</text>
</comment>
<feature type="compositionally biased region" description="Acidic residues" evidence="10">
    <location>
        <begin position="1"/>
        <end position="17"/>
    </location>
</feature>
<accession>A0A9P4IPL6</accession>
<dbReference type="InterPro" id="IPR012677">
    <property type="entry name" value="Nucleotide-bd_a/b_plait_sf"/>
</dbReference>
<keyword evidence="7 9" id="KW-0694">RNA-binding</keyword>
<dbReference type="Proteomes" id="UP000799439">
    <property type="component" value="Unassembled WGS sequence"/>
</dbReference>
<feature type="compositionally biased region" description="Basic residues" evidence="10">
    <location>
        <begin position="455"/>
        <end position="467"/>
    </location>
</feature>
<feature type="compositionally biased region" description="Basic and acidic residues" evidence="10">
    <location>
        <begin position="56"/>
        <end position="82"/>
    </location>
</feature>
<evidence type="ECO:0000256" key="3">
    <source>
        <dbReference type="ARBA" id="ARBA00007077"/>
    </source>
</evidence>
<evidence type="ECO:0000256" key="1">
    <source>
        <dbReference type="ARBA" id="ARBA00002475"/>
    </source>
</evidence>